<reference evidence="2 3" key="1">
    <citation type="submission" date="2024-02" db="EMBL/GenBank/DDBJ databases">
        <title>Seven novel Bacillus-like species.</title>
        <authorList>
            <person name="Liu G."/>
        </authorList>
    </citation>
    <scope>NUCLEOTIDE SEQUENCE [LARGE SCALE GENOMIC DNA]</scope>
    <source>
        <strain evidence="2 3">FJAT-52991</strain>
    </source>
</reference>
<keyword evidence="1" id="KW-0812">Transmembrane</keyword>
<feature type="transmembrane region" description="Helical" evidence="1">
    <location>
        <begin position="287"/>
        <end position="309"/>
    </location>
</feature>
<dbReference type="Pfam" id="PF12679">
    <property type="entry name" value="ABC2_membrane_2"/>
    <property type="match status" value="1"/>
</dbReference>
<organism evidence="2 3">
    <name type="scientific">Bacillus kandeliae</name>
    <dbReference type="NCBI Taxonomy" id="3129297"/>
    <lineage>
        <taxon>Bacteria</taxon>
        <taxon>Bacillati</taxon>
        <taxon>Bacillota</taxon>
        <taxon>Bacilli</taxon>
        <taxon>Bacillales</taxon>
        <taxon>Bacillaceae</taxon>
        <taxon>Bacillus</taxon>
    </lineage>
</organism>
<keyword evidence="1" id="KW-0472">Membrane</keyword>
<dbReference type="Proteomes" id="UP001387364">
    <property type="component" value="Chromosome"/>
</dbReference>
<dbReference type="RefSeq" id="WP_338750334.1">
    <property type="nucleotide sequence ID" value="NZ_CP147404.1"/>
</dbReference>
<feature type="transmembrane region" description="Helical" evidence="1">
    <location>
        <begin position="202"/>
        <end position="224"/>
    </location>
</feature>
<protein>
    <submittedName>
        <fullName evidence="2">ABC transporter permease</fullName>
    </submittedName>
</protein>
<feature type="transmembrane region" description="Helical" evidence="1">
    <location>
        <begin position="236"/>
        <end position="257"/>
    </location>
</feature>
<feature type="transmembrane region" description="Helical" evidence="1">
    <location>
        <begin position="155"/>
        <end position="182"/>
    </location>
</feature>
<sequence length="316" mass="35671">MFRLVQNEWIKVFKRPGTYVMIGLLILMVSAFAAYLKYDESKQKGKQPEWEEVVQADIAALQKELQDYPDMTKDQKEQIQEEIKINEYRLAENVPLDTKTTMWSFVDDSTSFIGFAGLFMIIVAAGIVASEYTWGTIKLLLIRPLSRSKILFSKYITVVLFGLFMIGILFLFSSLIGAILFGTSGESVHLAYEGGKVVEQNLILYLLKVYLLTSIDIFMVATMAFMISAAFRNSSLAVGISLFLLSMGSTATMMIAMKYDWAKYLLFANTNLMGYETGQVMVEGMTMGFSLTVLAVYFIIFHLLAFFIFSKRDVAA</sequence>
<evidence type="ECO:0000313" key="3">
    <source>
        <dbReference type="Proteomes" id="UP001387364"/>
    </source>
</evidence>
<name>A0ABZ2N338_9BACI</name>
<dbReference type="EMBL" id="CP147404">
    <property type="protein sequence ID" value="WXB92139.1"/>
    <property type="molecule type" value="Genomic_DNA"/>
</dbReference>
<dbReference type="PANTHER" id="PTHR37305">
    <property type="entry name" value="INTEGRAL MEMBRANE PROTEIN-RELATED"/>
    <property type="match status" value="1"/>
</dbReference>
<accession>A0ABZ2N338</accession>
<dbReference type="PANTHER" id="PTHR37305:SF1">
    <property type="entry name" value="MEMBRANE PROTEIN"/>
    <property type="match status" value="1"/>
</dbReference>
<evidence type="ECO:0000256" key="1">
    <source>
        <dbReference type="SAM" id="Phobius"/>
    </source>
</evidence>
<keyword evidence="3" id="KW-1185">Reference proteome</keyword>
<proteinExistence type="predicted"/>
<keyword evidence="1" id="KW-1133">Transmembrane helix</keyword>
<evidence type="ECO:0000313" key="2">
    <source>
        <dbReference type="EMBL" id="WXB92139.1"/>
    </source>
</evidence>
<gene>
    <name evidence="2" type="ORF">WDJ61_12855</name>
</gene>
<feature type="transmembrane region" description="Helical" evidence="1">
    <location>
        <begin position="20"/>
        <end position="38"/>
    </location>
</feature>
<feature type="transmembrane region" description="Helical" evidence="1">
    <location>
        <begin position="112"/>
        <end position="134"/>
    </location>
</feature>